<keyword evidence="1" id="KW-0472">Membrane</keyword>
<dbReference type="RefSeq" id="WP_240639578.1">
    <property type="nucleotide sequence ID" value="NZ_JBHLWF010000010.1"/>
</dbReference>
<dbReference type="NCBIfam" id="TIGR02532">
    <property type="entry name" value="IV_pilin_GFxxxE"/>
    <property type="match status" value="1"/>
</dbReference>
<comment type="caution">
    <text evidence="2">The sequence shown here is derived from an EMBL/GenBank/DDBJ whole genome shotgun (WGS) entry which is preliminary data.</text>
</comment>
<dbReference type="Pfam" id="PF07963">
    <property type="entry name" value="N_methyl"/>
    <property type="match status" value="1"/>
</dbReference>
<evidence type="ECO:0000313" key="2">
    <source>
        <dbReference type="EMBL" id="TCS94033.1"/>
    </source>
</evidence>
<dbReference type="InterPro" id="IPR012902">
    <property type="entry name" value="N_methyl_site"/>
</dbReference>
<sequence length="169" mass="17573">MINIPPAGCGRSRGFSLLEVLIALVVFSVGLLGLAAMMVSAVRGNHQAYHHSQAVYVATAMADGLRANLAAVNAGAYNTDWISTAGGNACTSCNATDLAARDLAAWAQMANQRLPGGEVRVQCNSIAPSGYAPAAYNGTCTLGVRWGEVGDTGQTQESSQRAFSWIIQP</sequence>
<evidence type="ECO:0000313" key="3">
    <source>
        <dbReference type="Proteomes" id="UP000294599"/>
    </source>
</evidence>
<accession>A0A4R3L349</accession>
<organism evidence="2 3">
    <name type="scientific">Pseudofulvimonas gallinarii</name>
    <dbReference type="NCBI Taxonomy" id="634155"/>
    <lineage>
        <taxon>Bacteria</taxon>
        <taxon>Pseudomonadati</taxon>
        <taxon>Pseudomonadota</taxon>
        <taxon>Gammaproteobacteria</taxon>
        <taxon>Lysobacterales</taxon>
        <taxon>Rhodanobacteraceae</taxon>
        <taxon>Pseudofulvimonas</taxon>
    </lineage>
</organism>
<keyword evidence="3" id="KW-1185">Reference proteome</keyword>
<feature type="transmembrane region" description="Helical" evidence="1">
    <location>
        <begin position="20"/>
        <end position="42"/>
    </location>
</feature>
<gene>
    <name evidence="2" type="ORF">EDC25_1248</name>
</gene>
<keyword evidence="1" id="KW-1133">Transmembrane helix</keyword>
<dbReference type="EMBL" id="SMAF01000024">
    <property type="protein sequence ID" value="TCS94033.1"/>
    <property type="molecule type" value="Genomic_DNA"/>
</dbReference>
<dbReference type="InterPro" id="IPR013362">
    <property type="entry name" value="Pilus_4_PilV"/>
</dbReference>
<keyword evidence="1" id="KW-0812">Transmembrane</keyword>
<evidence type="ECO:0000256" key="1">
    <source>
        <dbReference type="SAM" id="Phobius"/>
    </source>
</evidence>
<dbReference type="NCBIfam" id="TIGR02523">
    <property type="entry name" value="type_IV_pilV"/>
    <property type="match status" value="1"/>
</dbReference>
<proteinExistence type="predicted"/>
<name>A0A4R3L349_9GAMM</name>
<protein>
    <submittedName>
        <fullName evidence="2">Type IV pilus assembly protein PilV</fullName>
    </submittedName>
</protein>
<dbReference type="Proteomes" id="UP000294599">
    <property type="component" value="Unassembled WGS sequence"/>
</dbReference>
<dbReference type="AlphaFoldDB" id="A0A4R3L349"/>
<reference evidence="2 3" key="1">
    <citation type="submission" date="2019-03" db="EMBL/GenBank/DDBJ databases">
        <title>Genomic Encyclopedia of Type Strains, Phase IV (KMG-IV): sequencing the most valuable type-strain genomes for metagenomic binning, comparative biology and taxonomic classification.</title>
        <authorList>
            <person name="Goeker M."/>
        </authorList>
    </citation>
    <scope>NUCLEOTIDE SEQUENCE [LARGE SCALE GENOMIC DNA]</scope>
    <source>
        <strain evidence="2 3">DSM 21944</strain>
    </source>
</reference>